<dbReference type="PANTHER" id="PTHR43649">
    <property type="entry name" value="ARABINOSE-BINDING PROTEIN-RELATED"/>
    <property type="match status" value="1"/>
</dbReference>
<accession>A0A8J3QV95</accession>
<dbReference type="InterPro" id="IPR050490">
    <property type="entry name" value="Bact_solute-bd_prot1"/>
</dbReference>
<evidence type="ECO:0008006" key="5">
    <source>
        <dbReference type="Google" id="ProtNLM"/>
    </source>
</evidence>
<protein>
    <recommendedName>
        <fullName evidence="5">Extracellular solute-binding protein</fullName>
    </recommendedName>
</protein>
<dbReference type="InterPro" id="IPR006059">
    <property type="entry name" value="SBP"/>
</dbReference>
<keyword evidence="4" id="KW-1185">Reference proteome</keyword>
<name>A0A8J3QV95_9ACTN</name>
<evidence type="ECO:0000313" key="3">
    <source>
        <dbReference type="EMBL" id="GIH15456.1"/>
    </source>
</evidence>
<proteinExistence type="predicted"/>
<keyword evidence="2" id="KW-0732">Signal</keyword>
<dbReference type="Proteomes" id="UP000642748">
    <property type="component" value="Unassembled WGS sequence"/>
</dbReference>
<evidence type="ECO:0000313" key="4">
    <source>
        <dbReference type="Proteomes" id="UP000642748"/>
    </source>
</evidence>
<comment type="caution">
    <text evidence="3">The sequence shown here is derived from an EMBL/GenBank/DDBJ whole genome shotgun (WGS) entry which is preliminary data.</text>
</comment>
<dbReference type="AlphaFoldDB" id="A0A8J3QV95"/>
<sequence>MRLRLLPRSAFRPLIVLVAAAAAATCLAACGSNGPSGGGSATSGTINWWGWTPTDTATAQNYISAFNKQYPNIKVNYKLVNISDWVAALRPALLSGRGPDVFDMQPGAYVTQFKSFTEDLTPLAQQALGKDWKSKVAPIGISGLTSDGKLTAMSVGSTFAGMLWINEEIFKKYNLSPPTTLAEWEHVCQVLKQNQKGCFVQGAAQEGFDQDTLQSIANSVQPGLWTKASTGDAKWNDPGIVKTLSIWKELFTSGIMQSGAVGYQQYPDANNDFLTGKYAMVMMGTWYTQYATSKAMTAALSAAGVSGAKPFPILPIAFPDVAGAGNTSEMYGDSDFGLAVSTKSKSRAAAETFVKWMTTTTVGQQVVADQLNDLPALPSVQPNFDSIQLVDPTSQTTPVQDLIAKAAKVTEPREALLSTDVQNAILAAATSVATGKASPQDAADTLQKAAEAAGETFK</sequence>
<gene>
    <name evidence="3" type="ORF">Raf01_36280</name>
</gene>
<dbReference type="Gene3D" id="3.40.190.10">
    <property type="entry name" value="Periplasmic binding protein-like II"/>
    <property type="match status" value="2"/>
</dbReference>
<evidence type="ECO:0000256" key="2">
    <source>
        <dbReference type="SAM" id="SignalP"/>
    </source>
</evidence>
<dbReference type="RefSeq" id="WP_203919083.1">
    <property type="nucleotide sequence ID" value="NZ_BONZ01000034.1"/>
</dbReference>
<reference evidence="3" key="1">
    <citation type="submission" date="2021-01" db="EMBL/GenBank/DDBJ databases">
        <title>Whole genome shotgun sequence of Rugosimonospora africana NBRC 104875.</title>
        <authorList>
            <person name="Komaki H."/>
            <person name="Tamura T."/>
        </authorList>
    </citation>
    <scope>NUCLEOTIDE SEQUENCE</scope>
    <source>
        <strain evidence="3">NBRC 104875</strain>
    </source>
</reference>
<evidence type="ECO:0000256" key="1">
    <source>
        <dbReference type="SAM" id="MobiDB-lite"/>
    </source>
</evidence>
<feature type="signal peptide" evidence="2">
    <location>
        <begin position="1"/>
        <end position="28"/>
    </location>
</feature>
<dbReference type="Pfam" id="PF01547">
    <property type="entry name" value="SBP_bac_1"/>
    <property type="match status" value="1"/>
</dbReference>
<feature type="chain" id="PRO_5035185653" description="Extracellular solute-binding protein" evidence="2">
    <location>
        <begin position="29"/>
        <end position="458"/>
    </location>
</feature>
<feature type="region of interest" description="Disordered" evidence="1">
    <location>
        <begin position="436"/>
        <end position="458"/>
    </location>
</feature>
<dbReference type="SUPFAM" id="SSF53850">
    <property type="entry name" value="Periplasmic binding protein-like II"/>
    <property type="match status" value="1"/>
</dbReference>
<organism evidence="3 4">
    <name type="scientific">Rugosimonospora africana</name>
    <dbReference type="NCBI Taxonomy" id="556532"/>
    <lineage>
        <taxon>Bacteria</taxon>
        <taxon>Bacillati</taxon>
        <taxon>Actinomycetota</taxon>
        <taxon>Actinomycetes</taxon>
        <taxon>Micromonosporales</taxon>
        <taxon>Micromonosporaceae</taxon>
        <taxon>Rugosimonospora</taxon>
    </lineage>
</organism>
<dbReference type="EMBL" id="BONZ01000034">
    <property type="protein sequence ID" value="GIH15456.1"/>
    <property type="molecule type" value="Genomic_DNA"/>
</dbReference>